<keyword evidence="2" id="KW-0963">Cytoplasm</keyword>
<evidence type="ECO:0000256" key="4">
    <source>
        <dbReference type="ARBA" id="ARBA00023012"/>
    </source>
</evidence>
<dbReference type="EMBL" id="CP000555">
    <property type="protein sequence ID" value="ABM95708.1"/>
    <property type="molecule type" value="Genomic_DNA"/>
</dbReference>
<dbReference type="InterPro" id="IPR001789">
    <property type="entry name" value="Sig_transdc_resp-reg_receiver"/>
</dbReference>
<dbReference type="GO" id="GO:0032993">
    <property type="term" value="C:protein-DNA complex"/>
    <property type="evidence" value="ECO:0007669"/>
    <property type="project" value="TreeGrafter"/>
</dbReference>
<dbReference type="SMART" id="SM00448">
    <property type="entry name" value="REC"/>
    <property type="match status" value="1"/>
</dbReference>
<dbReference type="PROSITE" id="PS50110">
    <property type="entry name" value="RESPONSE_REGULATORY"/>
    <property type="match status" value="1"/>
</dbReference>
<dbReference type="Proteomes" id="UP000000366">
    <property type="component" value="Chromosome"/>
</dbReference>
<dbReference type="SMART" id="SM00862">
    <property type="entry name" value="Trans_reg_C"/>
    <property type="match status" value="1"/>
</dbReference>
<accession>A2SJG9</accession>
<dbReference type="InterPro" id="IPR011006">
    <property type="entry name" value="CheY-like_superfamily"/>
</dbReference>
<evidence type="ECO:0000256" key="8">
    <source>
        <dbReference type="PROSITE-ProRule" id="PRU00169"/>
    </source>
</evidence>
<keyword evidence="4" id="KW-0902">Two-component regulatory system</keyword>
<evidence type="ECO:0000256" key="7">
    <source>
        <dbReference type="ARBA" id="ARBA00023163"/>
    </source>
</evidence>
<evidence type="ECO:0000256" key="2">
    <source>
        <dbReference type="ARBA" id="ARBA00022490"/>
    </source>
</evidence>
<comment type="subcellular location">
    <subcellularLocation>
        <location evidence="1">Cytoplasm</location>
    </subcellularLocation>
</comment>
<feature type="DNA-binding region" description="OmpR/PhoB-type" evidence="9">
    <location>
        <begin position="126"/>
        <end position="220"/>
    </location>
</feature>
<evidence type="ECO:0000256" key="1">
    <source>
        <dbReference type="ARBA" id="ARBA00004496"/>
    </source>
</evidence>
<dbReference type="GO" id="GO:0000976">
    <property type="term" value="F:transcription cis-regulatory region binding"/>
    <property type="evidence" value="ECO:0007669"/>
    <property type="project" value="TreeGrafter"/>
</dbReference>
<sequence>MRILIVEDDRLLGDGLAAGLRSLGFAVDWFTDGAQADAALSHTPYDAIVLDLGLPGRDGLAWLARWRGPGPLQSTPVLVLTARDGIDHRIAGLDTGADDYLIKPIETTELAARLRAVLRRSQGRPQPLWQHGALSYQPAAKAVLWRGKPVVLTARECALLELLLANPQRVLPKSLITEKLYSFEQEIESNALEVHIHHLRRKIDPKLVRTVRGMGYALGPAEDLA</sequence>
<keyword evidence="3 8" id="KW-0597">Phosphoprotein</keyword>
<keyword evidence="13" id="KW-1185">Reference proteome</keyword>
<reference evidence="12 13" key="1">
    <citation type="journal article" date="2007" name="J. Bacteriol.">
        <title>Whole-genome analysis of the methyl tert-butyl ether-degrading beta-proteobacterium Methylibium petroleiphilum PM1.</title>
        <authorList>
            <person name="Kane S.R."/>
            <person name="Chakicherla A.Y."/>
            <person name="Chain P.S.G."/>
            <person name="Schmidt R."/>
            <person name="Shin M.W."/>
            <person name="Legler T.C."/>
            <person name="Scow K.M."/>
            <person name="Larimer F.W."/>
            <person name="Lucas S.M."/>
            <person name="Richardson P.M."/>
            <person name="Hristova K.R."/>
        </authorList>
    </citation>
    <scope>NUCLEOTIDE SEQUENCE [LARGE SCALE GENOMIC DNA]</scope>
    <source>
        <strain evidence="13">ATCC BAA-1232 / LMG 22953 / PM1</strain>
    </source>
</reference>
<dbReference type="PROSITE" id="PS51755">
    <property type="entry name" value="OMPR_PHOB"/>
    <property type="match status" value="1"/>
</dbReference>
<dbReference type="Gene3D" id="1.10.10.10">
    <property type="entry name" value="Winged helix-like DNA-binding domain superfamily/Winged helix DNA-binding domain"/>
    <property type="match status" value="1"/>
</dbReference>
<dbReference type="FunFam" id="3.40.50.2300:FF:000002">
    <property type="entry name" value="DNA-binding response regulator PhoP"/>
    <property type="match status" value="1"/>
</dbReference>
<dbReference type="InterPro" id="IPR039420">
    <property type="entry name" value="WalR-like"/>
</dbReference>
<name>A2SJG9_METPP</name>
<dbReference type="Gene3D" id="3.40.50.2300">
    <property type="match status" value="1"/>
</dbReference>
<dbReference type="Pfam" id="PF00486">
    <property type="entry name" value="Trans_reg_C"/>
    <property type="match status" value="1"/>
</dbReference>
<dbReference type="Gene3D" id="6.10.250.690">
    <property type="match status" value="1"/>
</dbReference>
<feature type="domain" description="OmpR/PhoB-type" evidence="11">
    <location>
        <begin position="126"/>
        <end position="220"/>
    </location>
</feature>
<dbReference type="Pfam" id="PF00072">
    <property type="entry name" value="Response_reg"/>
    <property type="match status" value="1"/>
</dbReference>
<dbReference type="InterPro" id="IPR001867">
    <property type="entry name" value="OmpR/PhoB-type_DNA-bd"/>
</dbReference>
<evidence type="ECO:0000256" key="3">
    <source>
        <dbReference type="ARBA" id="ARBA00022553"/>
    </source>
</evidence>
<dbReference type="GO" id="GO:0005829">
    <property type="term" value="C:cytosol"/>
    <property type="evidence" value="ECO:0007669"/>
    <property type="project" value="TreeGrafter"/>
</dbReference>
<keyword evidence="5" id="KW-0805">Transcription regulation</keyword>
<evidence type="ECO:0000259" key="10">
    <source>
        <dbReference type="PROSITE" id="PS50110"/>
    </source>
</evidence>
<dbReference type="RefSeq" id="WP_011830337.1">
    <property type="nucleotide sequence ID" value="NC_008825.1"/>
</dbReference>
<protein>
    <submittedName>
        <fullName evidence="12">Two-component system response regulator</fullName>
    </submittedName>
</protein>
<dbReference type="HOGENOM" id="CLU_000445_30_1_4"/>
<proteinExistence type="predicted"/>
<dbReference type="PANTHER" id="PTHR48111">
    <property type="entry name" value="REGULATOR OF RPOS"/>
    <property type="match status" value="1"/>
</dbReference>
<dbReference type="GO" id="GO:0006355">
    <property type="term" value="P:regulation of DNA-templated transcription"/>
    <property type="evidence" value="ECO:0007669"/>
    <property type="project" value="InterPro"/>
</dbReference>
<dbReference type="PANTHER" id="PTHR48111:SF35">
    <property type="entry name" value="TRANSCRIPTIONAL REGULATORY PROTEIN QSEB"/>
    <property type="match status" value="1"/>
</dbReference>
<dbReference type="eggNOG" id="COG0745">
    <property type="taxonomic scope" value="Bacteria"/>
</dbReference>
<feature type="domain" description="Response regulatory" evidence="10">
    <location>
        <begin position="2"/>
        <end position="118"/>
    </location>
</feature>
<evidence type="ECO:0000256" key="5">
    <source>
        <dbReference type="ARBA" id="ARBA00023015"/>
    </source>
</evidence>
<feature type="modified residue" description="4-aspartylphosphate" evidence="8">
    <location>
        <position position="51"/>
    </location>
</feature>
<organism evidence="12 13">
    <name type="scientific">Methylibium petroleiphilum (strain ATCC BAA-1232 / LMG 22953 / PM1)</name>
    <dbReference type="NCBI Taxonomy" id="420662"/>
    <lineage>
        <taxon>Bacteria</taxon>
        <taxon>Pseudomonadati</taxon>
        <taxon>Pseudomonadota</taxon>
        <taxon>Betaproteobacteria</taxon>
        <taxon>Burkholderiales</taxon>
        <taxon>Sphaerotilaceae</taxon>
        <taxon>Methylibium</taxon>
    </lineage>
</organism>
<dbReference type="InterPro" id="IPR036388">
    <property type="entry name" value="WH-like_DNA-bd_sf"/>
</dbReference>
<dbReference type="CDD" id="cd00383">
    <property type="entry name" value="trans_reg_C"/>
    <property type="match status" value="1"/>
</dbReference>
<evidence type="ECO:0000256" key="6">
    <source>
        <dbReference type="ARBA" id="ARBA00023125"/>
    </source>
</evidence>
<dbReference type="AlphaFoldDB" id="A2SJG9"/>
<keyword evidence="6 9" id="KW-0238">DNA-binding</keyword>
<dbReference type="SUPFAM" id="SSF52172">
    <property type="entry name" value="CheY-like"/>
    <property type="match status" value="1"/>
</dbReference>
<dbReference type="STRING" id="420662.Mpe_A2754"/>
<dbReference type="CDD" id="cd17624">
    <property type="entry name" value="REC_OmpR_PmrA-like"/>
    <property type="match status" value="1"/>
</dbReference>
<evidence type="ECO:0000313" key="13">
    <source>
        <dbReference type="Proteomes" id="UP000000366"/>
    </source>
</evidence>
<evidence type="ECO:0000256" key="9">
    <source>
        <dbReference type="PROSITE-ProRule" id="PRU01091"/>
    </source>
</evidence>
<evidence type="ECO:0000313" key="12">
    <source>
        <dbReference type="EMBL" id="ABM95708.1"/>
    </source>
</evidence>
<dbReference type="GO" id="GO:0000156">
    <property type="term" value="F:phosphorelay response regulator activity"/>
    <property type="evidence" value="ECO:0007669"/>
    <property type="project" value="TreeGrafter"/>
</dbReference>
<gene>
    <name evidence="12" type="ordered locus">Mpe_A2754</name>
</gene>
<dbReference type="KEGG" id="mpt:Mpe_A2754"/>
<evidence type="ECO:0000259" key="11">
    <source>
        <dbReference type="PROSITE" id="PS51755"/>
    </source>
</evidence>
<keyword evidence="7" id="KW-0804">Transcription</keyword>